<dbReference type="AlphaFoldDB" id="A0AAV6XK61"/>
<dbReference type="EMBL" id="WHWC01000006">
    <property type="protein sequence ID" value="KAG8380402.1"/>
    <property type="molecule type" value="Genomic_DNA"/>
</dbReference>
<dbReference type="PROSITE" id="PS50004">
    <property type="entry name" value="C2"/>
    <property type="match status" value="1"/>
</dbReference>
<dbReference type="SMART" id="SM00239">
    <property type="entry name" value="C2"/>
    <property type="match status" value="1"/>
</dbReference>
<sequence>MPHHVPFKTLELTVFSAQDLPPVSKMLRTFAVTYVHPDHKLTTRVDHQGHTNPRWNYKVVFHVDDKFLRHESSAVTIEIYNLAWLRDLPIGTACLLINNLSPPLHKNPYFRRVALRICQPSGHLQGILNLGVQLVENVVPGCEVSVFSITSDEKMDDQYQFQLQSQEGNNNSIKEDDLKDHERNSGAKITSEIENITPTMESRISNGSRPEKNTKITPANSLYSVMRPLSSEVAEDMRKGLYTAEWNDYGSSVFENWTDQSDDRVVIKSESVDWRAEDQIPLKNDKILGLSHPKKRPDKKKGLMSCFANVYGFRFSFICGSNALKKKKKKKNRNVKQNVHLMTIPNENLHGFHV</sequence>
<dbReference type="SUPFAM" id="SSF49562">
    <property type="entry name" value="C2 domain (Calcium/lipid-binding domain, CaLB)"/>
    <property type="match status" value="1"/>
</dbReference>
<organism evidence="3 4">
    <name type="scientific">Buddleja alternifolia</name>
    <dbReference type="NCBI Taxonomy" id="168488"/>
    <lineage>
        <taxon>Eukaryota</taxon>
        <taxon>Viridiplantae</taxon>
        <taxon>Streptophyta</taxon>
        <taxon>Embryophyta</taxon>
        <taxon>Tracheophyta</taxon>
        <taxon>Spermatophyta</taxon>
        <taxon>Magnoliopsida</taxon>
        <taxon>eudicotyledons</taxon>
        <taxon>Gunneridae</taxon>
        <taxon>Pentapetalae</taxon>
        <taxon>asterids</taxon>
        <taxon>lamiids</taxon>
        <taxon>Lamiales</taxon>
        <taxon>Scrophulariaceae</taxon>
        <taxon>Buddlejeae</taxon>
        <taxon>Buddleja</taxon>
    </lineage>
</organism>
<dbReference type="InterPro" id="IPR044750">
    <property type="entry name" value="C2_SRC2/BAP"/>
</dbReference>
<dbReference type="InterPro" id="IPR000008">
    <property type="entry name" value="C2_dom"/>
</dbReference>
<dbReference type="CDD" id="cd04051">
    <property type="entry name" value="C2_SRC2_like"/>
    <property type="match status" value="1"/>
</dbReference>
<gene>
    <name evidence="3" type="ORF">BUALT_Bualt06G0011600</name>
</gene>
<name>A0AAV6XK61_9LAMI</name>
<keyword evidence="4" id="KW-1185">Reference proteome</keyword>
<feature type="region of interest" description="Disordered" evidence="1">
    <location>
        <begin position="165"/>
        <end position="187"/>
    </location>
</feature>
<evidence type="ECO:0000313" key="3">
    <source>
        <dbReference type="EMBL" id="KAG8380402.1"/>
    </source>
</evidence>
<dbReference type="GO" id="GO:0006952">
    <property type="term" value="P:defense response"/>
    <property type="evidence" value="ECO:0007669"/>
    <property type="project" value="InterPro"/>
</dbReference>
<accession>A0AAV6XK61</accession>
<dbReference type="PANTHER" id="PTHR32246:SF152">
    <property type="entry name" value="C2 DOMAIN-CONTAINING PROTEIN"/>
    <property type="match status" value="1"/>
</dbReference>
<dbReference type="Pfam" id="PF00168">
    <property type="entry name" value="C2"/>
    <property type="match status" value="1"/>
</dbReference>
<dbReference type="Gene3D" id="2.60.40.150">
    <property type="entry name" value="C2 domain"/>
    <property type="match status" value="1"/>
</dbReference>
<proteinExistence type="predicted"/>
<evidence type="ECO:0000313" key="4">
    <source>
        <dbReference type="Proteomes" id="UP000826271"/>
    </source>
</evidence>
<evidence type="ECO:0000259" key="2">
    <source>
        <dbReference type="PROSITE" id="PS50004"/>
    </source>
</evidence>
<feature type="domain" description="C2" evidence="2">
    <location>
        <begin position="1"/>
        <end position="113"/>
    </location>
</feature>
<feature type="compositionally biased region" description="Basic and acidic residues" evidence="1">
    <location>
        <begin position="173"/>
        <end position="185"/>
    </location>
</feature>
<comment type="caution">
    <text evidence="3">The sequence shown here is derived from an EMBL/GenBank/DDBJ whole genome shotgun (WGS) entry which is preliminary data.</text>
</comment>
<reference evidence="3" key="1">
    <citation type="submission" date="2019-10" db="EMBL/GenBank/DDBJ databases">
        <authorList>
            <person name="Zhang R."/>
            <person name="Pan Y."/>
            <person name="Wang J."/>
            <person name="Ma R."/>
            <person name="Yu S."/>
        </authorList>
    </citation>
    <scope>NUCLEOTIDE SEQUENCE</scope>
    <source>
        <strain evidence="3">LA-IB0</strain>
        <tissue evidence="3">Leaf</tissue>
    </source>
</reference>
<dbReference type="Proteomes" id="UP000826271">
    <property type="component" value="Unassembled WGS sequence"/>
</dbReference>
<dbReference type="PANTHER" id="PTHR32246">
    <property type="entry name" value="INGRESSION PROTEIN FIC1"/>
    <property type="match status" value="1"/>
</dbReference>
<evidence type="ECO:0000256" key="1">
    <source>
        <dbReference type="SAM" id="MobiDB-lite"/>
    </source>
</evidence>
<protein>
    <recommendedName>
        <fullName evidence="2">C2 domain-containing protein</fullName>
    </recommendedName>
</protein>
<dbReference type="InterPro" id="IPR035892">
    <property type="entry name" value="C2_domain_sf"/>
</dbReference>